<protein>
    <submittedName>
        <fullName evidence="1">10890_t:CDS:1</fullName>
    </submittedName>
</protein>
<evidence type="ECO:0000313" key="1">
    <source>
        <dbReference type="EMBL" id="CAG8575121.1"/>
    </source>
</evidence>
<proteinExistence type="predicted"/>
<keyword evidence="2" id="KW-1185">Reference proteome</keyword>
<dbReference type="EMBL" id="CAJVPV010004530">
    <property type="protein sequence ID" value="CAG8575121.1"/>
    <property type="molecule type" value="Genomic_DNA"/>
</dbReference>
<gene>
    <name evidence="1" type="ORF">AMORRO_LOCUS6657</name>
</gene>
<organism evidence="1 2">
    <name type="scientific">Acaulospora morrowiae</name>
    <dbReference type="NCBI Taxonomy" id="94023"/>
    <lineage>
        <taxon>Eukaryota</taxon>
        <taxon>Fungi</taxon>
        <taxon>Fungi incertae sedis</taxon>
        <taxon>Mucoromycota</taxon>
        <taxon>Glomeromycotina</taxon>
        <taxon>Glomeromycetes</taxon>
        <taxon>Diversisporales</taxon>
        <taxon>Acaulosporaceae</taxon>
        <taxon>Acaulospora</taxon>
    </lineage>
</organism>
<comment type="caution">
    <text evidence="1">The sequence shown here is derived from an EMBL/GenBank/DDBJ whole genome shotgun (WGS) entry which is preliminary data.</text>
</comment>
<sequence length="98" mass="11670">MSGNRSGDTFNKLEYESKEAKKKKDVLILKNDKKFANKKPRIDLKDLMKEEQESITKFLEKKKRLYAKELSKLIQTDMIQYKIDISDIKLIKQEPYRA</sequence>
<dbReference type="AlphaFoldDB" id="A0A9N9BPG1"/>
<evidence type="ECO:0000313" key="2">
    <source>
        <dbReference type="Proteomes" id="UP000789342"/>
    </source>
</evidence>
<name>A0A9N9BPG1_9GLOM</name>
<dbReference type="Proteomes" id="UP000789342">
    <property type="component" value="Unassembled WGS sequence"/>
</dbReference>
<accession>A0A9N9BPG1</accession>
<reference evidence="1" key="1">
    <citation type="submission" date="2021-06" db="EMBL/GenBank/DDBJ databases">
        <authorList>
            <person name="Kallberg Y."/>
            <person name="Tangrot J."/>
            <person name="Rosling A."/>
        </authorList>
    </citation>
    <scope>NUCLEOTIDE SEQUENCE</scope>
    <source>
        <strain evidence="1">CL551</strain>
    </source>
</reference>